<dbReference type="GO" id="GO:0004713">
    <property type="term" value="F:protein tyrosine kinase activity"/>
    <property type="evidence" value="ECO:0007669"/>
    <property type="project" value="InterPro"/>
</dbReference>
<dbReference type="InterPro" id="IPR036860">
    <property type="entry name" value="SH2_dom_sf"/>
</dbReference>
<evidence type="ECO:0000256" key="3">
    <source>
        <dbReference type="ARBA" id="ARBA00022777"/>
    </source>
</evidence>
<feature type="compositionally biased region" description="Polar residues" evidence="7">
    <location>
        <begin position="49"/>
        <end position="58"/>
    </location>
</feature>
<keyword evidence="5" id="KW-0727">SH2 domain</keyword>
<dbReference type="InterPro" id="IPR050198">
    <property type="entry name" value="Non-receptor_tyrosine_kinases"/>
</dbReference>
<keyword evidence="3" id="KW-0418">Kinase</keyword>
<dbReference type="InterPro" id="IPR020635">
    <property type="entry name" value="Tyr_kinase_cat_dom"/>
</dbReference>
<dbReference type="Gene3D" id="3.30.200.20">
    <property type="entry name" value="Phosphorylase Kinase, domain 1"/>
    <property type="match status" value="1"/>
</dbReference>
<feature type="non-terminal residue" evidence="9">
    <location>
        <position position="1"/>
    </location>
</feature>
<accession>A0AA36CIX7</accession>
<feature type="region of interest" description="Disordered" evidence="7">
    <location>
        <begin position="294"/>
        <end position="335"/>
    </location>
</feature>
<keyword evidence="2 6" id="KW-0547">Nucleotide-binding</keyword>
<evidence type="ECO:0000256" key="2">
    <source>
        <dbReference type="ARBA" id="ARBA00022741"/>
    </source>
</evidence>
<reference evidence="9" key="1">
    <citation type="submission" date="2023-06" db="EMBL/GenBank/DDBJ databases">
        <authorList>
            <person name="Delattre M."/>
        </authorList>
    </citation>
    <scope>NUCLEOTIDE SEQUENCE</scope>
    <source>
        <strain evidence="9">AF72</strain>
    </source>
</reference>
<protein>
    <recommendedName>
        <fullName evidence="8">SH2 domain-containing protein</fullName>
    </recommendedName>
</protein>
<evidence type="ECO:0000256" key="1">
    <source>
        <dbReference type="ARBA" id="ARBA00022679"/>
    </source>
</evidence>
<gene>
    <name evidence="9" type="ORF">MSPICULIGERA_LOCUS8379</name>
</gene>
<dbReference type="InterPro" id="IPR017441">
    <property type="entry name" value="Protein_kinase_ATP_BS"/>
</dbReference>
<evidence type="ECO:0000256" key="7">
    <source>
        <dbReference type="SAM" id="MobiDB-lite"/>
    </source>
</evidence>
<dbReference type="InterPro" id="IPR011009">
    <property type="entry name" value="Kinase-like_dom_sf"/>
</dbReference>
<feature type="domain" description="SH2" evidence="8">
    <location>
        <begin position="1"/>
        <end position="130"/>
    </location>
</feature>
<dbReference type="InterPro" id="IPR000980">
    <property type="entry name" value="SH2"/>
</dbReference>
<dbReference type="AlphaFoldDB" id="A0AA36CIX7"/>
<dbReference type="PROSITE" id="PS50001">
    <property type="entry name" value="SH2"/>
    <property type="match status" value="1"/>
</dbReference>
<feature type="region of interest" description="Disordered" evidence="7">
    <location>
        <begin position="40"/>
        <end position="65"/>
    </location>
</feature>
<dbReference type="EMBL" id="CATQJA010002196">
    <property type="protein sequence ID" value="CAJ0569924.1"/>
    <property type="molecule type" value="Genomic_DNA"/>
</dbReference>
<evidence type="ECO:0000256" key="6">
    <source>
        <dbReference type="PROSITE-ProRule" id="PRU10141"/>
    </source>
</evidence>
<dbReference type="GO" id="GO:0005524">
    <property type="term" value="F:ATP binding"/>
    <property type="evidence" value="ECO:0007669"/>
    <property type="project" value="UniProtKB-UniRule"/>
</dbReference>
<organism evidence="9 10">
    <name type="scientific">Mesorhabditis spiculigera</name>
    <dbReference type="NCBI Taxonomy" id="96644"/>
    <lineage>
        <taxon>Eukaryota</taxon>
        <taxon>Metazoa</taxon>
        <taxon>Ecdysozoa</taxon>
        <taxon>Nematoda</taxon>
        <taxon>Chromadorea</taxon>
        <taxon>Rhabditida</taxon>
        <taxon>Rhabditina</taxon>
        <taxon>Rhabditomorpha</taxon>
        <taxon>Rhabditoidea</taxon>
        <taxon>Rhabditidae</taxon>
        <taxon>Mesorhabditinae</taxon>
        <taxon>Mesorhabditis</taxon>
    </lineage>
</organism>
<dbReference type="Proteomes" id="UP001177023">
    <property type="component" value="Unassembled WGS sequence"/>
</dbReference>
<proteinExistence type="predicted"/>
<evidence type="ECO:0000313" key="9">
    <source>
        <dbReference type="EMBL" id="CAJ0569924.1"/>
    </source>
</evidence>
<name>A0AA36CIX7_9BILA</name>
<comment type="caution">
    <text evidence="9">The sequence shown here is derived from an EMBL/GenBank/DDBJ whole genome shotgun (WGS) entry which is preliminary data.</text>
</comment>
<dbReference type="SMART" id="SM00219">
    <property type="entry name" value="TyrKc"/>
    <property type="match status" value="1"/>
</dbReference>
<dbReference type="SUPFAM" id="SSF55550">
    <property type="entry name" value="SH2 domain"/>
    <property type="match status" value="1"/>
</dbReference>
<dbReference type="InterPro" id="IPR001245">
    <property type="entry name" value="Ser-Thr/Tyr_kinase_cat_dom"/>
</dbReference>
<dbReference type="Gene3D" id="3.30.505.10">
    <property type="entry name" value="SH2 domain"/>
    <property type="match status" value="1"/>
</dbReference>
<keyword evidence="1" id="KW-0808">Transferase</keyword>
<dbReference type="PROSITE" id="PS00107">
    <property type="entry name" value="PROTEIN_KINASE_ATP"/>
    <property type="match status" value="1"/>
</dbReference>
<evidence type="ECO:0000256" key="4">
    <source>
        <dbReference type="ARBA" id="ARBA00022840"/>
    </source>
</evidence>
<evidence type="ECO:0000259" key="8">
    <source>
        <dbReference type="PROSITE" id="PS50001"/>
    </source>
</evidence>
<dbReference type="Pfam" id="PF07714">
    <property type="entry name" value="PK_Tyr_Ser-Thr"/>
    <property type="match status" value="1"/>
</dbReference>
<dbReference type="SUPFAM" id="SSF56112">
    <property type="entry name" value="Protein kinase-like (PK-like)"/>
    <property type="match status" value="1"/>
</dbReference>
<evidence type="ECO:0000256" key="5">
    <source>
        <dbReference type="PROSITE-ProRule" id="PRU00191"/>
    </source>
</evidence>
<keyword evidence="10" id="KW-1185">Reference proteome</keyword>
<dbReference type="PANTHER" id="PTHR24418">
    <property type="entry name" value="TYROSINE-PROTEIN KINASE"/>
    <property type="match status" value="1"/>
</dbReference>
<feature type="binding site" evidence="6">
    <location>
        <position position="176"/>
    </location>
    <ligand>
        <name>ATP</name>
        <dbReference type="ChEBI" id="CHEBI:30616"/>
    </ligand>
</feature>
<keyword evidence="4 6" id="KW-0067">ATP-binding</keyword>
<evidence type="ECO:0000313" key="10">
    <source>
        <dbReference type="Proteomes" id="UP001177023"/>
    </source>
</evidence>
<sequence>MLGDITGLKRDAIKMLETGRYKEAVAQAFWKVIKRAMDNYQPPPRDSGRGTTAKSVNMSGKRGLTKEKADKPKGLIKHMIVHLVEEQYSVDQKKCFRNLADLINYYSTSDPAAGDSRADAKQKCRLEEPIPRQIWEYEHKDVKLEKKLGNGEFGEVWKGQLNRKGPQPKQVDVAIKLAKGEVATAKKKRKAIMQESRVMPRHVHLQDGRLGVWLSSGRDLLQRRGQTLHAGKTNGEVKEGLVQRHTAPKMPPGIPQDMVNFCNDYIWVREKQRTDMLKVVNLLGAIGHFQRPVIGGDEEPGATNIHDGPSVAETSGTQDGGGNAADGEEKKPQPT</sequence>